<sequence length="251" mass="27799">TPGRILVDRADEVFRSLEAAERELREHEEMRSGLLRLGWFATAGTTLVPWAIAAFRQIAPTVRLDLFEGDPDQCVPRLHARELELGLVYRFTHEPPLDAGLEQIELFDDQLHIGLPPGHRLAGRDRVALADLAGDAWIQGVREGSTLGVLPRACRLEGFEPIIALRTDDRMAVEGLVAAGVGIALFPLLTLPAVRQDIVIRPLDARELFRRVTIALPPGTYRSPATLTMIDVLQRTCARLRTKAARRLASS</sequence>
<reference evidence="8" key="1">
    <citation type="journal article" date="2019" name="Int. J. Syst. Evol. Microbiol.">
        <title>The Global Catalogue of Microorganisms (GCM) 10K type strain sequencing project: providing services to taxonomists for standard genome sequencing and annotation.</title>
        <authorList>
            <consortium name="The Broad Institute Genomics Platform"/>
            <consortium name="The Broad Institute Genome Sequencing Center for Infectious Disease"/>
            <person name="Wu L."/>
            <person name="Ma J."/>
        </authorList>
    </citation>
    <scope>NUCLEOTIDE SEQUENCE [LARGE SCALE GENOMIC DNA]</scope>
    <source>
        <strain evidence="8">JCM 31696</strain>
    </source>
</reference>
<evidence type="ECO:0000256" key="3">
    <source>
        <dbReference type="ARBA" id="ARBA00023125"/>
    </source>
</evidence>
<gene>
    <name evidence="7" type="ORF">ACFQ07_19620</name>
</gene>
<dbReference type="PANTHER" id="PTHR30346">
    <property type="entry name" value="TRANSCRIPTIONAL DUAL REGULATOR HCAR-RELATED"/>
    <property type="match status" value="1"/>
</dbReference>
<evidence type="ECO:0000256" key="4">
    <source>
        <dbReference type="ARBA" id="ARBA00023163"/>
    </source>
</evidence>
<organism evidence="7 8">
    <name type="scientific">Actinomadura adrarensis</name>
    <dbReference type="NCBI Taxonomy" id="1819600"/>
    <lineage>
        <taxon>Bacteria</taxon>
        <taxon>Bacillati</taxon>
        <taxon>Actinomycetota</taxon>
        <taxon>Actinomycetes</taxon>
        <taxon>Streptosporangiales</taxon>
        <taxon>Thermomonosporaceae</taxon>
        <taxon>Actinomadura</taxon>
    </lineage>
</organism>
<evidence type="ECO:0000256" key="5">
    <source>
        <dbReference type="SAM" id="Coils"/>
    </source>
</evidence>
<evidence type="ECO:0000259" key="6">
    <source>
        <dbReference type="Pfam" id="PF03466"/>
    </source>
</evidence>
<evidence type="ECO:0000313" key="7">
    <source>
        <dbReference type="EMBL" id="MFD0854454.1"/>
    </source>
</evidence>
<dbReference type="CDD" id="cd08423">
    <property type="entry name" value="PBP2_LTTR_like_6"/>
    <property type="match status" value="1"/>
</dbReference>
<dbReference type="EMBL" id="JBHTIR010002950">
    <property type="protein sequence ID" value="MFD0854454.1"/>
    <property type="molecule type" value="Genomic_DNA"/>
</dbReference>
<dbReference type="SUPFAM" id="SSF53850">
    <property type="entry name" value="Periplasmic binding protein-like II"/>
    <property type="match status" value="1"/>
</dbReference>
<keyword evidence="3" id="KW-0238">DNA-binding</keyword>
<name>A0ABW3CKD9_9ACTN</name>
<feature type="coiled-coil region" evidence="5">
    <location>
        <begin position="10"/>
        <end position="37"/>
    </location>
</feature>
<dbReference type="PANTHER" id="PTHR30346:SF29">
    <property type="entry name" value="LYSR SUBSTRATE-BINDING"/>
    <property type="match status" value="1"/>
</dbReference>
<dbReference type="Gene3D" id="3.40.190.10">
    <property type="entry name" value="Periplasmic binding protein-like II"/>
    <property type="match status" value="2"/>
</dbReference>
<dbReference type="Pfam" id="PF03466">
    <property type="entry name" value="LysR_substrate"/>
    <property type="match status" value="1"/>
</dbReference>
<feature type="non-terminal residue" evidence="7">
    <location>
        <position position="1"/>
    </location>
</feature>
<comment type="caution">
    <text evidence="7">The sequence shown here is derived from an EMBL/GenBank/DDBJ whole genome shotgun (WGS) entry which is preliminary data.</text>
</comment>
<keyword evidence="4" id="KW-0804">Transcription</keyword>
<dbReference type="InterPro" id="IPR005119">
    <property type="entry name" value="LysR_subst-bd"/>
</dbReference>
<keyword evidence="5" id="KW-0175">Coiled coil</keyword>
<keyword evidence="8" id="KW-1185">Reference proteome</keyword>
<dbReference type="Proteomes" id="UP001597083">
    <property type="component" value="Unassembled WGS sequence"/>
</dbReference>
<evidence type="ECO:0000256" key="2">
    <source>
        <dbReference type="ARBA" id="ARBA00023015"/>
    </source>
</evidence>
<feature type="domain" description="LysR substrate-binding" evidence="6">
    <location>
        <begin position="31"/>
        <end position="237"/>
    </location>
</feature>
<evidence type="ECO:0000256" key="1">
    <source>
        <dbReference type="ARBA" id="ARBA00009437"/>
    </source>
</evidence>
<accession>A0ABW3CKD9</accession>
<proteinExistence type="inferred from homology"/>
<keyword evidence="2" id="KW-0805">Transcription regulation</keyword>
<protein>
    <submittedName>
        <fullName evidence="7">LysR substrate-binding domain-containing protein</fullName>
    </submittedName>
</protein>
<evidence type="ECO:0000313" key="8">
    <source>
        <dbReference type="Proteomes" id="UP001597083"/>
    </source>
</evidence>
<comment type="similarity">
    <text evidence="1">Belongs to the LysR transcriptional regulatory family.</text>
</comment>